<dbReference type="EMBL" id="BLXT01004140">
    <property type="protein sequence ID" value="GFO10038.1"/>
    <property type="molecule type" value="Genomic_DNA"/>
</dbReference>
<protein>
    <submittedName>
        <fullName evidence="1">Transposon ty3-g Gag-Pol polyprotein</fullName>
    </submittedName>
</protein>
<dbReference type="AlphaFoldDB" id="A0AAV4ATA5"/>
<proteinExistence type="predicted"/>
<dbReference type="SUPFAM" id="SSF56672">
    <property type="entry name" value="DNA/RNA polymerases"/>
    <property type="match status" value="1"/>
</dbReference>
<dbReference type="Proteomes" id="UP000735302">
    <property type="component" value="Unassembled WGS sequence"/>
</dbReference>
<evidence type="ECO:0000313" key="1">
    <source>
        <dbReference type="EMBL" id="GFO10038.1"/>
    </source>
</evidence>
<comment type="caution">
    <text evidence="1">The sequence shown here is derived from an EMBL/GenBank/DDBJ whole genome shotgun (WGS) entry which is preliminary data.</text>
</comment>
<dbReference type="Gene3D" id="3.30.70.270">
    <property type="match status" value="1"/>
</dbReference>
<dbReference type="PANTHER" id="PTHR37984">
    <property type="entry name" value="PROTEIN CBG26694"/>
    <property type="match status" value="1"/>
</dbReference>
<evidence type="ECO:0000313" key="2">
    <source>
        <dbReference type="Proteomes" id="UP000735302"/>
    </source>
</evidence>
<sequence length="90" mass="10256">MRTKVEKELERLQDLDIIRKAEGPTLWILPIVIVPKGNDEIRICIDNRCANQAIQRERHVTPTLDDLINDLNGAMIFSKIDLKMGTTSLS</sequence>
<gene>
    <name evidence="1" type="ORF">PoB_003654300</name>
</gene>
<keyword evidence="2" id="KW-1185">Reference proteome</keyword>
<dbReference type="InterPro" id="IPR050951">
    <property type="entry name" value="Retrovirus_Pol_polyprotein"/>
</dbReference>
<accession>A0AAV4ATA5</accession>
<name>A0AAV4ATA5_9GAST</name>
<dbReference type="Gene3D" id="3.10.10.10">
    <property type="entry name" value="HIV Type 1 Reverse Transcriptase, subunit A, domain 1"/>
    <property type="match status" value="1"/>
</dbReference>
<dbReference type="InterPro" id="IPR043502">
    <property type="entry name" value="DNA/RNA_pol_sf"/>
</dbReference>
<dbReference type="InterPro" id="IPR043128">
    <property type="entry name" value="Rev_trsase/Diguanyl_cyclase"/>
</dbReference>
<organism evidence="1 2">
    <name type="scientific">Plakobranchus ocellatus</name>
    <dbReference type="NCBI Taxonomy" id="259542"/>
    <lineage>
        <taxon>Eukaryota</taxon>
        <taxon>Metazoa</taxon>
        <taxon>Spiralia</taxon>
        <taxon>Lophotrochozoa</taxon>
        <taxon>Mollusca</taxon>
        <taxon>Gastropoda</taxon>
        <taxon>Heterobranchia</taxon>
        <taxon>Euthyneura</taxon>
        <taxon>Panpulmonata</taxon>
        <taxon>Sacoglossa</taxon>
        <taxon>Placobranchoidea</taxon>
        <taxon>Plakobranchidae</taxon>
        <taxon>Plakobranchus</taxon>
    </lineage>
</organism>
<reference evidence="1 2" key="1">
    <citation type="journal article" date="2021" name="Elife">
        <title>Chloroplast acquisition without the gene transfer in kleptoplastic sea slugs, Plakobranchus ocellatus.</title>
        <authorList>
            <person name="Maeda T."/>
            <person name="Takahashi S."/>
            <person name="Yoshida T."/>
            <person name="Shimamura S."/>
            <person name="Takaki Y."/>
            <person name="Nagai Y."/>
            <person name="Toyoda A."/>
            <person name="Suzuki Y."/>
            <person name="Arimoto A."/>
            <person name="Ishii H."/>
            <person name="Satoh N."/>
            <person name="Nishiyama T."/>
            <person name="Hasebe M."/>
            <person name="Maruyama T."/>
            <person name="Minagawa J."/>
            <person name="Obokata J."/>
            <person name="Shigenobu S."/>
        </authorList>
    </citation>
    <scope>NUCLEOTIDE SEQUENCE [LARGE SCALE GENOMIC DNA]</scope>
</reference>
<dbReference type="PANTHER" id="PTHR37984:SF11">
    <property type="entry name" value="INTEGRASE CATALYTIC DOMAIN-CONTAINING PROTEIN"/>
    <property type="match status" value="1"/>
</dbReference>